<proteinExistence type="predicted"/>
<dbReference type="SUPFAM" id="SSF50965">
    <property type="entry name" value="Galactose oxidase, central domain"/>
    <property type="match status" value="1"/>
</dbReference>
<feature type="compositionally biased region" description="Low complexity" evidence="1">
    <location>
        <begin position="111"/>
        <end position="148"/>
    </location>
</feature>
<dbReference type="Gene3D" id="2.120.10.80">
    <property type="entry name" value="Kelch-type beta propeller"/>
    <property type="match status" value="2"/>
</dbReference>
<sequence>MTSVATVDVDNGPISPRARHRAVVVNDWLYVMGGCIAASNDKCAYVDDFVALNLNPDAASTVSARSPSWQTLARTNDASSLPRIYGHSMEVVTKPADQTTIVVLGGIVSGSSSSPSPSPSSKPSSSSKPSTQITATRSSIATAATASAAKDDTKAEEKGDNGPPPFSQQINKRSWDPLPLSLPSTLHRRDSLSSRSSAIDTTIQAYRWHGDELDPWEAVGSPSSSVNLKNSARTSHASVWVPTLNKVLIHGGQMVDDNGNGTLRNDLLLLDTSGWQWTAPSSK</sequence>
<feature type="region of interest" description="Disordered" evidence="1">
    <location>
        <begin position="107"/>
        <end position="178"/>
    </location>
</feature>
<evidence type="ECO:0000313" key="3">
    <source>
        <dbReference type="Proteomes" id="UP001151582"/>
    </source>
</evidence>
<gene>
    <name evidence="2" type="ORF">H4R34_006325</name>
</gene>
<evidence type="ECO:0000313" key="2">
    <source>
        <dbReference type="EMBL" id="KAJ1968012.1"/>
    </source>
</evidence>
<comment type="caution">
    <text evidence="2">The sequence shown here is derived from an EMBL/GenBank/DDBJ whole genome shotgun (WGS) entry which is preliminary data.</text>
</comment>
<dbReference type="Proteomes" id="UP001151582">
    <property type="component" value="Unassembled WGS sequence"/>
</dbReference>
<feature type="compositionally biased region" description="Basic and acidic residues" evidence="1">
    <location>
        <begin position="149"/>
        <end position="160"/>
    </location>
</feature>
<accession>A0A9W8AS75</accession>
<evidence type="ECO:0008006" key="4">
    <source>
        <dbReference type="Google" id="ProtNLM"/>
    </source>
</evidence>
<dbReference type="AlphaFoldDB" id="A0A9W8AS75"/>
<organism evidence="2 3">
    <name type="scientific">Dimargaris verticillata</name>
    <dbReference type="NCBI Taxonomy" id="2761393"/>
    <lineage>
        <taxon>Eukaryota</taxon>
        <taxon>Fungi</taxon>
        <taxon>Fungi incertae sedis</taxon>
        <taxon>Zoopagomycota</taxon>
        <taxon>Kickxellomycotina</taxon>
        <taxon>Dimargaritomycetes</taxon>
        <taxon>Dimargaritales</taxon>
        <taxon>Dimargaritaceae</taxon>
        <taxon>Dimargaris</taxon>
    </lineage>
</organism>
<dbReference type="SUPFAM" id="SSF117281">
    <property type="entry name" value="Kelch motif"/>
    <property type="match status" value="1"/>
</dbReference>
<dbReference type="PANTHER" id="PTHR23244">
    <property type="entry name" value="KELCH REPEAT DOMAIN"/>
    <property type="match status" value="1"/>
</dbReference>
<name>A0A9W8AS75_9FUNG</name>
<feature type="non-terminal residue" evidence="2">
    <location>
        <position position="283"/>
    </location>
</feature>
<reference evidence="2" key="1">
    <citation type="submission" date="2022-07" db="EMBL/GenBank/DDBJ databases">
        <title>Phylogenomic reconstructions and comparative analyses of Kickxellomycotina fungi.</title>
        <authorList>
            <person name="Reynolds N.K."/>
            <person name="Stajich J.E."/>
            <person name="Barry K."/>
            <person name="Grigoriev I.V."/>
            <person name="Crous P."/>
            <person name="Smith M.E."/>
        </authorList>
    </citation>
    <scope>NUCLEOTIDE SEQUENCE</scope>
    <source>
        <strain evidence="2">RSA 567</strain>
    </source>
</reference>
<protein>
    <recommendedName>
        <fullName evidence="4">Galactose oxidase</fullName>
    </recommendedName>
</protein>
<dbReference type="EMBL" id="JANBQB010002215">
    <property type="protein sequence ID" value="KAJ1968012.1"/>
    <property type="molecule type" value="Genomic_DNA"/>
</dbReference>
<keyword evidence="3" id="KW-1185">Reference proteome</keyword>
<evidence type="ECO:0000256" key="1">
    <source>
        <dbReference type="SAM" id="MobiDB-lite"/>
    </source>
</evidence>
<dbReference type="InterPro" id="IPR011043">
    <property type="entry name" value="Gal_Oxase/kelch_b-propeller"/>
</dbReference>
<dbReference type="InterPro" id="IPR015915">
    <property type="entry name" value="Kelch-typ_b-propeller"/>
</dbReference>